<dbReference type="EMBL" id="CAMKVN010002175">
    <property type="protein sequence ID" value="CAI2179908.1"/>
    <property type="molecule type" value="Genomic_DNA"/>
</dbReference>
<dbReference type="OrthoDB" id="2324972at2759"/>
<sequence length="273" mass="31668">MATECLYMLNLIRNLQEPIPQYVLGCIPAIATIGVAPWDDFMDKTIWLIRCLGCPFTGLFYTCCVKSDVTSLCAYWLPSKCFISIDNHTKIVCRPFGVHAKFIEHKKIMKKCVAKASVLERLSSLVSLYYIMIGIVSGIYRVAGPTICDEDWPSIPLALSWTIPAIYRRTIRNNLVAFDPEKKLRNKLITIIKVNDDNVMSFLATYISEFYESRDHMRQKRRENCSFLDIDWRSAIQRTKYSSVRRFLVEEACLNVLNSLKDIYISRSRQHYF</sequence>
<name>A0A9W4X1P1_9GLOM</name>
<reference evidence="1" key="1">
    <citation type="submission" date="2022-08" db="EMBL/GenBank/DDBJ databases">
        <authorList>
            <person name="Kallberg Y."/>
            <person name="Tangrot J."/>
            <person name="Rosling A."/>
        </authorList>
    </citation>
    <scope>NUCLEOTIDE SEQUENCE</scope>
    <source>
        <strain evidence="1">Wild A</strain>
    </source>
</reference>
<dbReference type="AlphaFoldDB" id="A0A9W4X1P1"/>
<gene>
    <name evidence="1" type="ORF">FWILDA_LOCUS9322</name>
</gene>
<protein>
    <submittedName>
        <fullName evidence="1">2123_t:CDS:1</fullName>
    </submittedName>
</protein>
<dbReference type="Proteomes" id="UP001153678">
    <property type="component" value="Unassembled WGS sequence"/>
</dbReference>
<proteinExistence type="predicted"/>
<accession>A0A9W4X1P1</accession>
<evidence type="ECO:0000313" key="1">
    <source>
        <dbReference type="EMBL" id="CAI2179908.1"/>
    </source>
</evidence>
<evidence type="ECO:0000313" key="2">
    <source>
        <dbReference type="Proteomes" id="UP001153678"/>
    </source>
</evidence>
<keyword evidence="2" id="KW-1185">Reference proteome</keyword>
<comment type="caution">
    <text evidence="1">The sequence shown here is derived from an EMBL/GenBank/DDBJ whole genome shotgun (WGS) entry which is preliminary data.</text>
</comment>
<organism evidence="1 2">
    <name type="scientific">Funneliformis geosporum</name>
    <dbReference type="NCBI Taxonomy" id="1117311"/>
    <lineage>
        <taxon>Eukaryota</taxon>
        <taxon>Fungi</taxon>
        <taxon>Fungi incertae sedis</taxon>
        <taxon>Mucoromycota</taxon>
        <taxon>Glomeromycotina</taxon>
        <taxon>Glomeromycetes</taxon>
        <taxon>Glomerales</taxon>
        <taxon>Glomeraceae</taxon>
        <taxon>Funneliformis</taxon>
    </lineage>
</organism>